<reference evidence="5 6" key="2">
    <citation type="submission" date="2018-11" db="EMBL/GenBank/DDBJ databases">
        <authorList>
            <consortium name="Pathogen Informatics"/>
        </authorList>
    </citation>
    <scope>NUCLEOTIDE SEQUENCE [LARGE SCALE GENOMIC DNA]</scope>
</reference>
<evidence type="ECO:0000256" key="1">
    <source>
        <dbReference type="ARBA" id="ARBA00004123"/>
    </source>
</evidence>
<feature type="compositionally biased region" description="Polar residues" evidence="3">
    <location>
        <begin position="557"/>
        <end position="569"/>
    </location>
</feature>
<evidence type="ECO:0000256" key="3">
    <source>
        <dbReference type="SAM" id="MobiDB-lite"/>
    </source>
</evidence>
<dbReference type="Gene3D" id="2.40.50.40">
    <property type="match status" value="2"/>
</dbReference>
<feature type="compositionally biased region" description="Polar residues" evidence="3">
    <location>
        <begin position="196"/>
        <end position="211"/>
    </location>
</feature>
<dbReference type="WBParaSite" id="HDID_0001047601-mRNA-1">
    <property type="protein sequence ID" value="HDID_0001047601-mRNA-1"/>
    <property type="gene ID" value="HDID_0001047601"/>
</dbReference>
<dbReference type="Pfam" id="PF00385">
    <property type="entry name" value="Chromo"/>
    <property type="match status" value="1"/>
</dbReference>
<reference evidence="7" key="1">
    <citation type="submission" date="2016-04" db="UniProtKB">
        <authorList>
            <consortium name="WormBaseParasite"/>
        </authorList>
    </citation>
    <scope>IDENTIFICATION</scope>
</reference>
<feature type="domain" description="Chromo" evidence="4">
    <location>
        <begin position="655"/>
        <end position="713"/>
    </location>
</feature>
<dbReference type="GO" id="GO:0005634">
    <property type="term" value="C:nucleus"/>
    <property type="evidence" value="ECO:0007669"/>
    <property type="project" value="UniProtKB-SubCell"/>
</dbReference>
<dbReference type="STRING" id="6216.A0A158QGD5"/>
<gene>
    <name evidence="5" type="ORF">HDID_LOCUS10474</name>
</gene>
<evidence type="ECO:0000256" key="2">
    <source>
        <dbReference type="ARBA" id="ARBA00023242"/>
    </source>
</evidence>
<feature type="region of interest" description="Disordered" evidence="3">
    <location>
        <begin position="119"/>
        <end position="398"/>
    </location>
</feature>
<feature type="compositionally biased region" description="Basic residues" evidence="3">
    <location>
        <begin position="423"/>
        <end position="433"/>
    </location>
</feature>
<accession>A0A158QGD5</accession>
<feature type="compositionally biased region" description="Basic residues" evidence="3">
    <location>
        <begin position="312"/>
        <end position="322"/>
    </location>
</feature>
<feature type="compositionally biased region" description="Basic residues" evidence="3">
    <location>
        <begin position="544"/>
        <end position="553"/>
    </location>
</feature>
<feature type="domain" description="Chromo" evidence="4">
    <location>
        <begin position="7"/>
        <end position="55"/>
    </location>
</feature>
<evidence type="ECO:0000259" key="4">
    <source>
        <dbReference type="PROSITE" id="PS50013"/>
    </source>
</evidence>
<dbReference type="Pfam" id="PF01393">
    <property type="entry name" value="Chromo_shadow"/>
    <property type="match status" value="1"/>
</dbReference>
<dbReference type="CDD" id="cd00024">
    <property type="entry name" value="CD_CSD"/>
    <property type="match status" value="1"/>
</dbReference>
<feature type="compositionally biased region" description="Polar residues" evidence="3">
    <location>
        <begin position="361"/>
        <end position="373"/>
    </location>
</feature>
<dbReference type="InterPro" id="IPR008251">
    <property type="entry name" value="Chromo_shadow_dom"/>
</dbReference>
<dbReference type="EMBL" id="UYSG01011707">
    <property type="protein sequence ID" value="VDL63398.1"/>
    <property type="molecule type" value="Genomic_DNA"/>
</dbReference>
<name>A0A158QGD5_HYMDI</name>
<dbReference type="InterPro" id="IPR016197">
    <property type="entry name" value="Chromo-like_dom_sf"/>
</dbReference>
<feature type="region of interest" description="Disordered" evidence="3">
    <location>
        <begin position="422"/>
        <end position="569"/>
    </location>
</feature>
<dbReference type="PROSITE" id="PS50013">
    <property type="entry name" value="CHROMO_2"/>
    <property type="match status" value="2"/>
</dbReference>
<feature type="compositionally biased region" description="Basic and acidic residues" evidence="3">
    <location>
        <begin position="150"/>
        <end position="172"/>
    </location>
</feature>
<dbReference type="InterPro" id="IPR023780">
    <property type="entry name" value="Chromo_domain"/>
</dbReference>
<dbReference type="AlphaFoldDB" id="A0A158QGD5"/>
<dbReference type="SMART" id="SM00298">
    <property type="entry name" value="CHROMO"/>
    <property type="match status" value="2"/>
</dbReference>
<evidence type="ECO:0000313" key="7">
    <source>
        <dbReference type="WBParaSite" id="HDID_0001047601-mRNA-1"/>
    </source>
</evidence>
<evidence type="ECO:0000313" key="6">
    <source>
        <dbReference type="Proteomes" id="UP000274504"/>
    </source>
</evidence>
<feature type="compositionally biased region" description="Basic and acidic residues" evidence="3">
    <location>
        <begin position="487"/>
        <end position="496"/>
    </location>
</feature>
<dbReference type="InterPro" id="IPR000953">
    <property type="entry name" value="Chromo/chromo_shadow_dom"/>
</dbReference>
<feature type="compositionally biased region" description="Basic and acidic residues" evidence="3">
    <location>
        <begin position="229"/>
        <end position="247"/>
    </location>
</feature>
<dbReference type="InterPro" id="IPR051219">
    <property type="entry name" value="Heterochromatin_chromo-domain"/>
</dbReference>
<organism evidence="7">
    <name type="scientific">Hymenolepis diminuta</name>
    <name type="common">Rat tapeworm</name>
    <dbReference type="NCBI Taxonomy" id="6216"/>
    <lineage>
        <taxon>Eukaryota</taxon>
        <taxon>Metazoa</taxon>
        <taxon>Spiralia</taxon>
        <taxon>Lophotrochozoa</taxon>
        <taxon>Platyhelminthes</taxon>
        <taxon>Cestoda</taxon>
        <taxon>Eucestoda</taxon>
        <taxon>Cyclophyllidea</taxon>
        <taxon>Hymenolepididae</taxon>
        <taxon>Hymenolepis</taxon>
    </lineage>
</organism>
<dbReference type="CDD" id="cd00034">
    <property type="entry name" value="CSD"/>
    <property type="match status" value="1"/>
</dbReference>
<dbReference type="Proteomes" id="UP000274504">
    <property type="component" value="Unassembled WGS sequence"/>
</dbReference>
<protein>
    <submittedName>
        <fullName evidence="7">Chromo domain-containing protein</fullName>
    </submittedName>
</protein>
<feature type="compositionally biased region" description="Polar residues" evidence="3">
    <location>
        <begin position="515"/>
        <end position="529"/>
    </location>
</feature>
<evidence type="ECO:0000313" key="5">
    <source>
        <dbReference type="EMBL" id="VDL63398.1"/>
    </source>
</evidence>
<dbReference type="SUPFAM" id="SSF54160">
    <property type="entry name" value="Chromo domain-like"/>
    <property type="match status" value="2"/>
</dbReference>
<dbReference type="SMART" id="SM00300">
    <property type="entry name" value="ChSh"/>
    <property type="match status" value="1"/>
</dbReference>
<proteinExistence type="predicted"/>
<keyword evidence="2" id="KW-0539">Nucleus</keyword>
<dbReference type="OrthoDB" id="6421498at2759"/>
<comment type="subcellular location">
    <subcellularLocation>
        <location evidence="1">Nucleus</location>
    </subcellularLocation>
</comment>
<dbReference type="PANTHER" id="PTHR22812">
    <property type="entry name" value="CHROMOBOX PROTEIN"/>
    <property type="match status" value="1"/>
</dbReference>
<sequence length="716" mass="80963">MGDLKECTAEKVLGMRIINGVWEYQIKWKGYPNSFNTWETEVNCNCQEAIVAFIESIPKLPLSNQSPKNQETSKSQSVGNATISPVYFVNNRKGDGKSQTPEAKKNKIPRKVISSDCEMEQELSSQECHPSPSRVPEMNAKMKKSRRSTPIKDHSVNKENQDEKSETLELKKMRMNKKQTPVEKKKRWRNLRSHSLEPTSSLVNAQPNTETSKARKDKMRRMSAPARELVTRSKSRAENQVDTKTEDISYENEILQSPAPKKNEKFKKNSKTQVQAEKELSPGKPLLIKDTSQGDRRKLTTSRRTSILTPSKRVKAQVRRGRPSVEHETSAQGGNSSDDKMVQSPKKRRRSDRSTPFKRNGAQQSGGFPSTSEGFGGNWPETPKGDSVLTPGNAKKRQSIFQRSEFKCMGVAGFQIQQEVLRIPRKRPRRPRLNLHLTPGSKYVEVSSSSDPAVEPLEDSDEIEEGIRTPKSKRLKVSNDSSRSRRRDNPDNRVEESDSSDTGKLCSPKVRRSAEVQSKSTSAKANVSVETGAKMTPNKETKNQRKSTKSAKKRMSENITEENAPNIPQSTLKSPLVMFREINESQISMPKTPKEETRSFINRKKATVQVEFKSPENCRVDPVNQNAIPDFDRILKKPVPKGTVMTAKSRFDLGMKVDKIAGSTVVDGEIVFLVTWIGTSEAEIVPAKVANKKCPQEVIKYYESLWNWRKEKNMRN</sequence>